<dbReference type="InterPro" id="IPR041898">
    <property type="entry name" value="MAGE_WH1"/>
</dbReference>
<sequence>MPRGNPGPSSRRREEEDEEMDYTMSQSTQQTQSLTQAKRAADSLPKEVIAQKVSDLVQYMMIMEAKKNPVKRSDLNKNVLKEHRAILPEVLRMAKLKLDEIFGYELVEAEQGGGKTKTKCYFLLNTLSNDLTQDLVRNDDEVKFGLLFIILALIFMNEGTMSDGQMWLLLEKLGLDPDRKDHPVYGDVRKLITQDFTKQLYLDCQKIPNTEPIECEYRWGLRAQKEMDKEKVLNLVAKIMKENNPSIWKTQYREVLISKGLDPDKAVENEEERSDDDMDDD</sequence>
<dbReference type="FunFam" id="1.10.10.1210:FF:000001">
    <property type="entry name" value="melanoma-associated antigen D1"/>
    <property type="match status" value="1"/>
</dbReference>
<protein>
    <recommendedName>
        <fullName evidence="2">MAGE domain-containing protein</fullName>
    </recommendedName>
</protein>
<feature type="region of interest" description="Disordered" evidence="1">
    <location>
        <begin position="261"/>
        <end position="281"/>
    </location>
</feature>
<evidence type="ECO:0000256" key="1">
    <source>
        <dbReference type="SAM" id="MobiDB-lite"/>
    </source>
</evidence>
<dbReference type="PROSITE" id="PS50838">
    <property type="entry name" value="MAGE"/>
    <property type="match status" value="1"/>
</dbReference>
<feature type="region of interest" description="Disordered" evidence="1">
    <location>
        <begin position="1"/>
        <end position="41"/>
    </location>
</feature>
<accession>A0A7M7GHC9</accession>
<dbReference type="Gene3D" id="1.10.10.1210">
    <property type="entry name" value="MAGE homology domain, winged helix WH2 motif"/>
    <property type="match status" value="1"/>
</dbReference>
<dbReference type="SMART" id="SM01373">
    <property type="entry name" value="MAGE"/>
    <property type="match status" value="1"/>
</dbReference>
<dbReference type="EnsemblMetazoa" id="XM_003726635">
    <property type="protein sequence ID" value="XP_003726683"/>
    <property type="gene ID" value="LOC100892588"/>
</dbReference>
<feature type="domain" description="MAGE" evidence="2">
    <location>
        <begin position="49"/>
        <end position="255"/>
    </location>
</feature>
<dbReference type="AlphaFoldDB" id="A0A7M7GHC9"/>
<evidence type="ECO:0000259" key="2">
    <source>
        <dbReference type="PROSITE" id="PS50838"/>
    </source>
</evidence>
<dbReference type="OrthoDB" id="205198at2759"/>
<dbReference type="InParanoid" id="A0A7M7GHC9"/>
<reference evidence="4" key="1">
    <citation type="submission" date="2015-02" db="EMBL/GenBank/DDBJ databases">
        <title>Genome sequencing for Strongylocentrotus purpuratus.</title>
        <authorList>
            <person name="Murali S."/>
            <person name="Liu Y."/>
            <person name="Vee V."/>
            <person name="English A."/>
            <person name="Wang M."/>
            <person name="Skinner E."/>
            <person name="Han Y."/>
            <person name="Muzny D.M."/>
            <person name="Worley K.C."/>
            <person name="Gibbs R.A."/>
        </authorList>
    </citation>
    <scope>NUCLEOTIDE SEQUENCE</scope>
</reference>
<dbReference type="InterPro" id="IPR041899">
    <property type="entry name" value="MAGE_WH2"/>
</dbReference>
<dbReference type="OMA" id="TNPPEYE"/>
<dbReference type="Gene3D" id="1.10.10.1200">
    <property type="entry name" value="MAGE homology domain, winged helix WH1 motif"/>
    <property type="match status" value="1"/>
</dbReference>
<dbReference type="InterPro" id="IPR037445">
    <property type="entry name" value="MAGE"/>
</dbReference>
<feature type="compositionally biased region" description="Low complexity" evidence="1">
    <location>
        <begin position="25"/>
        <end position="36"/>
    </location>
</feature>
<proteinExistence type="predicted"/>
<dbReference type="GeneID" id="100892588"/>
<dbReference type="RefSeq" id="XP_003726683.2">
    <property type="nucleotide sequence ID" value="XM_003726635.3"/>
</dbReference>
<dbReference type="FunCoup" id="A0A7M7GHC9">
    <property type="interactions" value="853"/>
</dbReference>
<dbReference type="PANTHER" id="PTHR11736:SF14">
    <property type="entry name" value="NSE3 HOMOLOG, SMC5-SMC6 COMPLEX COMPONENT"/>
    <property type="match status" value="1"/>
</dbReference>
<dbReference type="InterPro" id="IPR002190">
    <property type="entry name" value="MHD_dom"/>
</dbReference>
<dbReference type="Proteomes" id="UP000007110">
    <property type="component" value="Unassembled WGS sequence"/>
</dbReference>
<dbReference type="Pfam" id="PF01454">
    <property type="entry name" value="MAGE"/>
    <property type="match status" value="1"/>
</dbReference>
<feature type="compositionally biased region" description="Acidic residues" evidence="1">
    <location>
        <begin position="269"/>
        <end position="281"/>
    </location>
</feature>
<reference evidence="3" key="2">
    <citation type="submission" date="2021-01" db="UniProtKB">
        <authorList>
            <consortium name="EnsemblMetazoa"/>
        </authorList>
    </citation>
    <scope>IDENTIFICATION</scope>
</reference>
<evidence type="ECO:0000313" key="4">
    <source>
        <dbReference type="Proteomes" id="UP000007110"/>
    </source>
</evidence>
<dbReference type="RefSeq" id="XP_030828565.1">
    <property type="nucleotide sequence ID" value="XM_030972705.1"/>
</dbReference>
<dbReference type="EnsemblMetazoa" id="XM_030972705">
    <property type="protein sequence ID" value="XP_030828565"/>
    <property type="gene ID" value="LOC100892588"/>
</dbReference>
<name>A0A7M7GHC9_STRPU</name>
<evidence type="ECO:0000313" key="3">
    <source>
        <dbReference type="EnsemblMetazoa" id="XP_003726683"/>
    </source>
</evidence>
<dbReference type="PANTHER" id="PTHR11736">
    <property type="entry name" value="MELANOMA-ASSOCIATED ANTIGEN MAGE ANTIGEN"/>
    <property type="match status" value="1"/>
</dbReference>
<organism evidence="3 4">
    <name type="scientific">Strongylocentrotus purpuratus</name>
    <name type="common">Purple sea urchin</name>
    <dbReference type="NCBI Taxonomy" id="7668"/>
    <lineage>
        <taxon>Eukaryota</taxon>
        <taxon>Metazoa</taxon>
        <taxon>Echinodermata</taxon>
        <taxon>Eleutherozoa</taxon>
        <taxon>Echinozoa</taxon>
        <taxon>Echinoidea</taxon>
        <taxon>Euechinoidea</taxon>
        <taxon>Echinacea</taxon>
        <taxon>Camarodonta</taxon>
        <taxon>Echinidea</taxon>
        <taxon>Strongylocentrotidae</taxon>
        <taxon>Strongylocentrotus</taxon>
    </lineage>
</organism>
<dbReference type="KEGG" id="spu:100892588"/>
<dbReference type="GO" id="GO:0005634">
    <property type="term" value="C:nucleus"/>
    <property type="evidence" value="ECO:0000318"/>
    <property type="project" value="GO_Central"/>
</dbReference>
<keyword evidence="4" id="KW-1185">Reference proteome</keyword>